<evidence type="ECO:0000259" key="2">
    <source>
        <dbReference type="Pfam" id="PF18378"/>
    </source>
</evidence>
<dbReference type="GO" id="GO:0017056">
    <property type="term" value="F:structural constituent of nuclear pore"/>
    <property type="evidence" value="ECO:0007669"/>
    <property type="project" value="InterPro"/>
</dbReference>
<feature type="transmembrane region" description="Helical" evidence="1">
    <location>
        <begin position="20"/>
        <end position="41"/>
    </location>
</feature>
<evidence type="ECO:0000313" key="3">
    <source>
        <dbReference type="EMBL" id="KAJ7194723.1"/>
    </source>
</evidence>
<dbReference type="GO" id="GO:0044611">
    <property type="term" value="C:nuclear pore inner ring"/>
    <property type="evidence" value="ECO:0007669"/>
    <property type="project" value="TreeGrafter"/>
</dbReference>
<dbReference type="InterPro" id="IPR041634">
    <property type="entry name" value="Nup188_C"/>
</dbReference>
<evidence type="ECO:0000313" key="4">
    <source>
        <dbReference type="Proteomes" id="UP001219525"/>
    </source>
</evidence>
<dbReference type="Gene3D" id="1.25.10.70">
    <property type="match status" value="1"/>
</dbReference>
<dbReference type="InterPro" id="IPR044840">
    <property type="entry name" value="Nup188"/>
</dbReference>
<keyword evidence="1" id="KW-1133">Transmembrane helix</keyword>
<evidence type="ECO:0000256" key="1">
    <source>
        <dbReference type="SAM" id="Phobius"/>
    </source>
</evidence>
<dbReference type="EMBL" id="JARJCW010000096">
    <property type="protein sequence ID" value="KAJ7194723.1"/>
    <property type="molecule type" value="Genomic_DNA"/>
</dbReference>
<proteinExistence type="predicted"/>
<dbReference type="GO" id="GO:0006405">
    <property type="term" value="P:RNA export from nucleus"/>
    <property type="evidence" value="ECO:0007669"/>
    <property type="project" value="TreeGrafter"/>
</dbReference>
<dbReference type="Proteomes" id="UP001219525">
    <property type="component" value="Unassembled WGS sequence"/>
</dbReference>
<keyword evidence="4" id="KW-1185">Reference proteome</keyword>
<organism evidence="3 4">
    <name type="scientific">Mycena pura</name>
    <dbReference type="NCBI Taxonomy" id="153505"/>
    <lineage>
        <taxon>Eukaryota</taxon>
        <taxon>Fungi</taxon>
        <taxon>Dikarya</taxon>
        <taxon>Basidiomycota</taxon>
        <taxon>Agaricomycotina</taxon>
        <taxon>Agaricomycetes</taxon>
        <taxon>Agaricomycetidae</taxon>
        <taxon>Agaricales</taxon>
        <taxon>Marasmiineae</taxon>
        <taxon>Mycenaceae</taxon>
        <taxon>Mycena</taxon>
    </lineage>
</organism>
<keyword evidence="1" id="KW-0472">Membrane</keyword>
<gene>
    <name evidence="3" type="ORF">GGX14DRAFT_678304</name>
</gene>
<dbReference type="PANTHER" id="PTHR31431:SF1">
    <property type="entry name" value="NUCLEOPORIN NUP188"/>
    <property type="match status" value="1"/>
</dbReference>
<protein>
    <recommendedName>
        <fullName evidence="2">Nuclear pore protein Nup188 C-terminal domain-containing protein</fullName>
    </recommendedName>
</protein>
<dbReference type="AlphaFoldDB" id="A0AAD6UVS1"/>
<feature type="domain" description="Nuclear pore protein Nup188 C-terminal" evidence="2">
    <location>
        <begin position="269"/>
        <end position="441"/>
    </location>
</feature>
<accession>A0AAD6UVS1</accession>
<sequence length="637" mass="70242">MRAPATHHVVSTPTCAAPSNLLMAAYLAYSGGLLTAITAIVRYPNLPARLLSCTMHLWSFRTQGAPLCRLVSRKTHPPTLFPGTPSLRGSDALSLRAATHTLEQVRSSQSAVEREFGDDYIFSTALFRTRLHAYRHKTFEEQCESLVAQLHLINMNLSLTHSQTALAEAWQLLLRKTIPYLRGDATVRPLLMTSAASMSYDIAAEKRSGDMMATIHGTRLALLLAVLEVIWFATTDKTAEVASFIELVHNVHNIILNEAQPPSKLFLGAVSVPFHRTLLLILYFSAKNCGILGRRPKALNADQRLKIASMIDTALILVIDALRVVFVSARSRLDVELDRDMELLVSVFDQCTRPDINPSSTLWLIRCQETDIIRGSLDLYVHIDLVGLSDLPLLLARKQPLYAPHVLLFHMTLAGIPSAAERFAGEGVLAAYSNNSLSAAISAGMVDVTLPELPTHRSPAHSTYCSMLGIISGVVTALGRHNHYFDAEASGLIQLYGEQISRALSWTIGDSITLPLVEELEQVVNVFYSLHSSKRAIITKYQFCRGEDFYGVEHEVLDSKIVGGKYALGNITDNEHVLGDIINVPGDRLNDERIEEWLTHQRMSTFPAMHKASSTPSLMSPAAPSLMSPAMYNEVTL</sequence>
<dbReference type="Pfam" id="PF18378">
    <property type="entry name" value="Nup188_C"/>
    <property type="match status" value="1"/>
</dbReference>
<keyword evidence="1" id="KW-0812">Transmembrane</keyword>
<name>A0AAD6UVS1_9AGAR</name>
<dbReference type="PANTHER" id="PTHR31431">
    <property type="entry name" value="NUCLEOPORIN NUP188 HOMOLOG"/>
    <property type="match status" value="1"/>
</dbReference>
<reference evidence="3" key="1">
    <citation type="submission" date="2023-03" db="EMBL/GenBank/DDBJ databases">
        <title>Massive genome expansion in bonnet fungi (Mycena s.s.) driven by repeated elements and novel gene families across ecological guilds.</title>
        <authorList>
            <consortium name="Lawrence Berkeley National Laboratory"/>
            <person name="Harder C.B."/>
            <person name="Miyauchi S."/>
            <person name="Viragh M."/>
            <person name="Kuo A."/>
            <person name="Thoen E."/>
            <person name="Andreopoulos B."/>
            <person name="Lu D."/>
            <person name="Skrede I."/>
            <person name="Drula E."/>
            <person name="Henrissat B."/>
            <person name="Morin E."/>
            <person name="Kohler A."/>
            <person name="Barry K."/>
            <person name="LaButti K."/>
            <person name="Morin E."/>
            <person name="Salamov A."/>
            <person name="Lipzen A."/>
            <person name="Mereny Z."/>
            <person name="Hegedus B."/>
            <person name="Baldrian P."/>
            <person name="Stursova M."/>
            <person name="Weitz H."/>
            <person name="Taylor A."/>
            <person name="Grigoriev I.V."/>
            <person name="Nagy L.G."/>
            <person name="Martin F."/>
            <person name="Kauserud H."/>
        </authorList>
    </citation>
    <scope>NUCLEOTIDE SEQUENCE</scope>
    <source>
        <strain evidence="3">9144</strain>
    </source>
</reference>
<dbReference type="GO" id="GO:0006606">
    <property type="term" value="P:protein import into nucleus"/>
    <property type="evidence" value="ECO:0007669"/>
    <property type="project" value="TreeGrafter"/>
</dbReference>
<comment type="caution">
    <text evidence="3">The sequence shown here is derived from an EMBL/GenBank/DDBJ whole genome shotgun (WGS) entry which is preliminary data.</text>
</comment>